<dbReference type="Proteomes" id="UP001194468">
    <property type="component" value="Unassembled WGS sequence"/>
</dbReference>
<reference evidence="1" key="2">
    <citation type="journal article" date="2020" name="Nat. Commun.">
        <title>Large-scale genome sequencing of mycorrhizal fungi provides insights into the early evolution of symbiotic traits.</title>
        <authorList>
            <person name="Miyauchi S."/>
            <person name="Kiss E."/>
            <person name="Kuo A."/>
            <person name="Drula E."/>
            <person name="Kohler A."/>
            <person name="Sanchez-Garcia M."/>
            <person name="Morin E."/>
            <person name="Andreopoulos B."/>
            <person name="Barry K.W."/>
            <person name="Bonito G."/>
            <person name="Buee M."/>
            <person name="Carver A."/>
            <person name="Chen C."/>
            <person name="Cichocki N."/>
            <person name="Clum A."/>
            <person name="Culley D."/>
            <person name="Crous P.W."/>
            <person name="Fauchery L."/>
            <person name="Girlanda M."/>
            <person name="Hayes R.D."/>
            <person name="Keri Z."/>
            <person name="LaButti K."/>
            <person name="Lipzen A."/>
            <person name="Lombard V."/>
            <person name="Magnuson J."/>
            <person name="Maillard F."/>
            <person name="Murat C."/>
            <person name="Nolan M."/>
            <person name="Ohm R.A."/>
            <person name="Pangilinan J."/>
            <person name="Pereira M.F."/>
            <person name="Perotto S."/>
            <person name="Peter M."/>
            <person name="Pfister S."/>
            <person name="Riley R."/>
            <person name="Sitrit Y."/>
            <person name="Stielow J.B."/>
            <person name="Szollosi G."/>
            <person name="Zifcakova L."/>
            <person name="Stursova M."/>
            <person name="Spatafora J.W."/>
            <person name="Tedersoo L."/>
            <person name="Vaario L.M."/>
            <person name="Yamada A."/>
            <person name="Yan M."/>
            <person name="Wang P."/>
            <person name="Xu J."/>
            <person name="Bruns T."/>
            <person name="Baldrian P."/>
            <person name="Vilgalys R."/>
            <person name="Dunand C."/>
            <person name="Henrissat B."/>
            <person name="Grigoriev I.V."/>
            <person name="Hibbett D."/>
            <person name="Nagy L.G."/>
            <person name="Martin F.M."/>
        </authorList>
    </citation>
    <scope>NUCLEOTIDE SEQUENCE</scope>
    <source>
        <strain evidence="1">BED1</strain>
    </source>
</reference>
<dbReference type="EMBL" id="WHUW01000008">
    <property type="protein sequence ID" value="KAF8443276.1"/>
    <property type="molecule type" value="Genomic_DNA"/>
</dbReference>
<comment type="caution">
    <text evidence="1">The sequence shown here is derived from an EMBL/GenBank/DDBJ whole genome shotgun (WGS) entry which is preliminary data.</text>
</comment>
<evidence type="ECO:0000313" key="2">
    <source>
        <dbReference type="Proteomes" id="UP001194468"/>
    </source>
</evidence>
<evidence type="ECO:0000313" key="1">
    <source>
        <dbReference type="EMBL" id="KAF8443276.1"/>
    </source>
</evidence>
<keyword evidence="2" id="KW-1185">Reference proteome</keyword>
<sequence>MSNSVDWVGSNWHISASEILSEEAWAIPNSLAWRPRRPWNSSASEILSEEALEDTISNPVCFC</sequence>
<organism evidence="1 2">
    <name type="scientific">Boletus edulis BED1</name>
    <dbReference type="NCBI Taxonomy" id="1328754"/>
    <lineage>
        <taxon>Eukaryota</taxon>
        <taxon>Fungi</taxon>
        <taxon>Dikarya</taxon>
        <taxon>Basidiomycota</taxon>
        <taxon>Agaricomycotina</taxon>
        <taxon>Agaricomycetes</taxon>
        <taxon>Agaricomycetidae</taxon>
        <taxon>Boletales</taxon>
        <taxon>Boletineae</taxon>
        <taxon>Boletaceae</taxon>
        <taxon>Boletoideae</taxon>
        <taxon>Boletus</taxon>
    </lineage>
</organism>
<reference evidence="1" key="1">
    <citation type="submission" date="2019-10" db="EMBL/GenBank/DDBJ databases">
        <authorList>
            <consortium name="DOE Joint Genome Institute"/>
            <person name="Kuo A."/>
            <person name="Miyauchi S."/>
            <person name="Kiss E."/>
            <person name="Drula E."/>
            <person name="Kohler A."/>
            <person name="Sanchez-Garcia M."/>
            <person name="Andreopoulos B."/>
            <person name="Barry K.W."/>
            <person name="Bonito G."/>
            <person name="Buee M."/>
            <person name="Carver A."/>
            <person name="Chen C."/>
            <person name="Cichocki N."/>
            <person name="Clum A."/>
            <person name="Culley D."/>
            <person name="Crous P.W."/>
            <person name="Fauchery L."/>
            <person name="Girlanda M."/>
            <person name="Hayes R."/>
            <person name="Keri Z."/>
            <person name="LaButti K."/>
            <person name="Lipzen A."/>
            <person name="Lombard V."/>
            <person name="Magnuson J."/>
            <person name="Maillard F."/>
            <person name="Morin E."/>
            <person name="Murat C."/>
            <person name="Nolan M."/>
            <person name="Ohm R."/>
            <person name="Pangilinan J."/>
            <person name="Pereira M."/>
            <person name="Perotto S."/>
            <person name="Peter M."/>
            <person name="Riley R."/>
            <person name="Sitrit Y."/>
            <person name="Stielow B."/>
            <person name="Szollosi G."/>
            <person name="Zifcakova L."/>
            <person name="Stursova M."/>
            <person name="Spatafora J.W."/>
            <person name="Tedersoo L."/>
            <person name="Vaario L.-M."/>
            <person name="Yamada A."/>
            <person name="Yan M."/>
            <person name="Wang P."/>
            <person name="Xu J."/>
            <person name="Bruns T."/>
            <person name="Baldrian P."/>
            <person name="Vilgalys R."/>
            <person name="Henrissat B."/>
            <person name="Grigoriev I.V."/>
            <person name="Hibbett D."/>
            <person name="Nagy L.G."/>
            <person name="Martin F.M."/>
        </authorList>
    </citation>
    <scope>NUCLEOTIDE SEQUENCE</scope>
    <source>
        <strain evidence="1">BED1</strain>
    </source>
</reference>
<dbReference type="AlphaFoldDB" id="A0AAD4BY84"/>
<accession>A0AAD4BY84</accession>
<name>A0AAD4BY84_BOLED</name>
<proteinExistence type="predicted"/>
<protein>
    <submittedName>
        <fullName evidence="1">Uncharacterized protein</fullName>
    </submittedName>
</protein>
<gene>
    <name evidence="1" type="ORF">L210DRAFT_985191</name>
</gene>